<evidence type="ECO:0000256" key="1">
    <source>
        <dbReference type="SAM" id="Coils"/>
    </source>
</evidence>
<evidence type="ECO:0000313" key="4">
    <source>
        <dbReference type="Proteomes" id="UP000524404"/>
    </source>
</evidence>
<dbReference type="RefSeq" id="WP_221432532.1">
    <property type="nucleotide sequence ID" value="NZ_JACHKT010000064.1"/>
</dbReference>
<dbReference type="InterPro" id="IPR011990">
    <property type="entry name" value="TPR-like_helical_dom_sf"/>
</dbReference>
<accession>A0A841ES20</accession>
<dbReference type="AlphaFoldDB" id="A0A841ES20"/>
<organism evidence="3 4">
    <name type="scientific">Arcicella rosea</name>
    <dbReference type="NCBI Taxonomy" id="502909"/>
    <lineage>
        <taxon>Bacteria</taxon>
        <taxon>Pseudomonadati</taxon>
        <taxon>Bacteroidota</taxon>
        <taxon>Cytophagia</taxon>
        <taxon>Cytophagales</taxon>
        <taxon>Flectobacillaceae</taxon>
        <taxon>Arcicella</taxon>
    </lineage>
</organism>
<evidence type="ECO:0000313" key="3">
    <source>
        <dbReference type="EMBL" id="MBB6005736.1"/>
    </source>
</evidence>
<keyword evidence="2" id="KW-0472">Membrane</keyword>
<sequence length="591" mass="69798">MRNCLIFVYPFKKLFLKYIISVLFVCYFSNSLLAYPSFNEASFRSMSSSERYRYVHDYPFWKVDDVTKLSTILSRMARIATVSNDYQTQLALKYYISLVTGKSTLKISNGKSPNDVLIDMRKLAIQKGYEVEEVVALCYLTNSLYLGQKLSKEQYYVDVQHCFEQLQRVGFEKFRDYNVAGLLFNFGKCLWDLGDFDKAYQYLSIAERFIEPTIEGGFHYTQVLSYLQTYWKDKKDYDKSIFYAKKILHFHQNLHIETPEQRYWNHFWLNFSSIDIASLLIEQGKIKEGEFYANKGYQLIKTQLSLDSTVSKQAEFDALMVLIPIKLKLGKIDEVKVLLERANIIKNDLSPKGLLDYFKPLRFYKYSSEYQEKQGNFASALRFTHLAQVLQDSLNRHNDAQKLSQMQLRYEAEKYAEHLKMIENEKQLQQYLRNAILVILLLVVTFGFISLRRLHSKHRQKEEELNLAKYDLNSLTQHFRKMSELVENLRIENEKLITNSTHKEYLEQLISSTILTDDDWTNFKVMFEKVHPGYIQVQKEKYPDLTNAETRLLMLEKLDLSAQEMANMIGVNKNTIHQTRLRLRRKTSDRV</sequence>
<dbReference type="SUPFAM" id="SSF48452">
    <property type="entry name" value="TPR-like"/>
    <property type="match status" value="1"/>
</dbReference>
<keyword evidence="4" id="KW-1185">Reference proteome</keyword>
<reference evidence="3 4" key="1">
    <citation type="submission" date="2020-08" db="EMBL/GenBank/DDBJ databases">
        <title>Functional genomics of gut bacteria from endangered species of beetles.</title>
        <authorList>
            <person name="Carlos-Shanley C."/>
        </authorList>
    </citation>
    <scope>NUCLEOTIDE SEQUENCE [LARGE SCALE GENOMIC DNA]</scope>
    <source>
        <strain evidence="3 4">S00070</strain>
    </source>
</reference>
<name>A0A841ES20_9BACT</name>
<feature type="transmembrane region" description="Helical" evidence="2">
    <location>
        <begin position="431"/>
        <end position="451"/>
    </location>
</feature>
<feature type="coiled-coil region" evidence="1">
    <location>
        <begin position="472"/>
        <end position="499"/>
    </location>
</feature>
<dbReference type="EMBL" id="JACHKT010000064">
    <property type="protein sequence ID" value="MBB6005736.1"/>
    <property type="molecule type" value="Genomic_DNA"/>
</dbReference>
<protein>
    <submittedName>
        <fullName evidence="3">Tetratricopeptide (TPR) repeat protein</fullName>
    </submittedName>
</protein>
<proteinExistence type="predicted"/>
<keyword evidence="2" id="KW-0812">Transmembrane</keyword>
<feature type="transmembrane region" description="Helical" evidence="2">
    <location>
        <begin position="15"/>
        <end position="38"/>
    </location>
</feature>
<dbReference type="Gene3D" id="1.25.40.10">
    <property type="entry name" value="Tetratricopeptide repeat domain"/>
    <property type="match status" value="1"/>
</dbReference>
<evidence type="ECO:0000256" key="2">
    <source>
        <dbReference type="SAM" id="Phobius"/>
    </source>
</evidence>
<gene>
    <name evidence="3" type="ORF">HNP25_004420</name>
</gene>
<keyword evidence="2" id="KW-1133">Transmembrane helix</keyword>
<keyword evidence="1" id="KW-0175">Coiled coil</keyword>
<dbReference type="Proteomes" id="UP000524404">
    <property type="component" value="Unassembled WGS sequence"/>
</dbReference>
<comment type="caution">
    <text evidence="3">The sequence shown here is derived from an EMBL/GenBank/DDBJ whole genome shotgun (WGS) entry which is preliminary data.</text>
</comment>